<dbReference type="EMBL" id="GAIX01013076">
    <property type="protein sequence ID" value="JAA79484.1"/>
    <property type="molecule type" value="Transcribed_RNA"/>
</dbReference>
<name>S4NQX7_9NEOP</name>
<evidence type="ECO:0000313" key="1">
    <source>
        <dbReference type="EMBL" id="JAA79484.1"/>
    </source>
</evidence>
<reference evidence="1" key="1">
    <citation type="journal article" date="2013" name="BMC Genomics">
        <title>Unscrambling butterfly oogenesis.</title>
        <authorList>
            <person name="Carter J.M."/>
            <person name="Baker S.C."/>
            <person name="Pink R."/>
            <person name="Carter D.R."/>
            <person name="Collins A."/>
            <person name="Tomlin J."/>
            <person name="Gibbs M."/>
            <person name="Breuker C.J."/>
        </authorList>
    </citation>
    <scope>NUCLEOTIDE SEQUENCE</scope>
    <source>
        <tissue evidence="1">Ovary</tissue>
    </source>
</reference>
<reference evidence="1" key="2">
    <citation type="submission" date="2013-05" db="EMBL/GenBank/DDBJ databases">
        <authorList>
            <person name="Carter J.-M."/>
            <person name="Baker S.C."/>
            <person name="Pink R."/>
            <person name="Carter D.R.F."/>
            <person name="Collins A."/>
            <person name="Tomlin J."/>
            <person name="Gibbs M."/>
            <person name="Breuker C.J."/>
        </authorList>
    </citation>
    <scope>NUCLEOTIDE SEQUENCE</scope>
    <source>
        <tissue evidence="1">Ovary</tissue>
    </source>
</reference>
<organism evidence="1">
    <name type="scientific">Pararge aegeria</name>
    <name type="common">speckled wood butterfly</name>
    <dbReference type="NCBI Taxonomy" id="116150"/>
    <lineage>
        <taxon>Eukaryota</taxon>
        <taxon>Metazoa</taxon>
        <taxon>Ecdysozoa</taxon>
        <taxon>Arthropoda</taxon>
        <taxon>Hexapoda</taxon>
        <taxon>Insecta</taxon>
        <taxon>Pterygota</taxon>
        <taxon>Neoptera</taxon>
        <taxon>Endopterygota</taxon>
        <taxon>Lepidoptera</taxon>
        <taxon>Glossata</taxon>
        <taxon>Ditrysia</taxon>
        <taxon>Papilionoidea</taxon>
        <taxon>Nymphalidae</taxon>
        <taxon>Satyrinae</taxon>
        <taxon>Satyrini</taxon>
        <taxon>Parargina</taxon>
        <taxon>Pararge</taxon>
    </lineage>
</organism>
<accession>S4NQX7</accession>
<proteinExistence type="predicted"/>
<dbReference type="AlphaFoldDB" id="S4NQX7"/>
<sequence>MDRGYKYCVVADTSARVWEPARRACCVPCSRVLRLHSRRACCVNARVVRVACTRTRRARAPPPGSTLCSVEYLKNCLRLQLYLPLLRDCGTECMSYFIILKKMIHVEV</sequence>
<protein>
    <submittedName>
        <fullName evidence="1">Uncharacterized protein</fullName>
    </submittedName>
</protein>